<dbReference type="GO" id="GO:0004713">
    <property type="term" value="F:protein tyrosine kinase activity"/>
    <property type="evidence" value="ECO:0007669"/>
    <property type="project" value="TreeGrafter"/>
</dbReference>
<keyword evidence="2" id="KW-0472">Membrane</keyword>
<keyword evidence="2" id="KW-0812">Transmembrane</keyword>
<name>A0A512AM47_9SPHN</name>
<keyword evidence="4" id="KW-1185">Reference proteome</keyword>
<comment type="caution">
    <text evidence="3">The sequence shown here is derived from an EMBL/GenBank/DDBJ whole genome shotgun (WGS) entry which is preliminary data.</text>
</comment>
<dbReference type="Proteomes" id="UP000321464">
    <property type="component" value="Unassembled WGS sequence"/>
</dbReference>
<evidence type="ECO:0000256" key="2">
    <source>
        <dbReference type="SAM" id="Phobius"/>
    </source>
</evidence>
<dbReference type="PANTHER" id="PTHR32309">
    <property type="entry name" value="TYROSINE-PROTEIN KINASE"/>
    <property type="match status" value="1"/>
</dbReference>
<organism evidence="3 4">
    <name type="scientific">Novosphingobium sediminis</name>
    <dbReference type="NCBI Taxonomy" id="707214"/>
    <lineage>
        <taxon>Bacteria</taxon>
        <taxon>Pseudomonadati</taxon>
        <taxon>Pseudomonadota</taxon>
        <taxon>Alphaproteobacteria</taxon>
        <taxon>Sphingomonadales</taxon>
        <taxon>Sphingomonadaceae</taxon>
        <taxon>Novosphingobium</taxon>
    </lineage>
</organism>
<proteinExistence type="predicted"/>
<dbReference type="OrthoDB" id="6148968at2"/>
<protein>
    <recommendedName>
        <fullName evidence="5">Polysaccharide chain length determinant N-terminal domain-containing protein</fullName>
    </recommendedName>
</protein>
<dbReference type="GO" id="GO:0005886">
    <property type="term" value="C:plasma membrane"/>
    <property type="evidence" value="ECO:0007669"/>
    <property type="project" value="TreeGrafter"/>
</dbReference>
<evidence type="ECO:0000313" key="4">
    <source>
        <dbReference type="Proteomes" id="UP000321464"/>
    </source>
</evidence>
<dbReference type="AlphaFoldDB" id="A0A512AM47"/>
<keyword evidence="2" id="KW-1133">Transmembrane helix</keyword>
<dbReference type="EMBL" id="BJYR01000016">
    <property type="protein sequence ID" value="GEO00687.1"/>
    <property type="molecule type" value="Genomic_DNA"/>
</dbReference>
<sequence length="471" mass="50803">MNIAQKIHADRRLVRLWGLFRDGLPSVGRYQRYFKILGPVIGSIWILTALYLIVVPRSYTSQFSLILPGSGVGSSINVESIGQAQGTSNSAFASPTLSPTENYKQLLTADVTLRAAARLAHESEDAFPVPTIKLVDQTNLISISISANSAAAAHRRAMALQEAFVEELTALRADEAKKREDSDRARLSELSDKVKTAQRKLIEFQASHGLATLEQFNSRIASVDTLRDKERDLRVQMRIQGGTASRLSGTLGANPGGANVIMRLKGDPVFAELAQRYAAASADAQLKAGTLGPQHSARAQADAESAQLRLALVRRGQELTGLSEQALLRQTDLQVGDGRSNLMQAMSASDAQAAGTRSALAELHGDLARARADAPQWILQAQQLADLQRDQRVTEAVFSSALARLDTNKQDPFASYPLVQVLAAPSLPKAPSSPSVIIALAGALAATFMTLLAFGLLWLRQPILRRMLQSA</sequence>
<reference evidence="3 4" key="1">
    <citation type="submission" date="2019-07" db="EMBL/GenBank/DDBJ databases">
        <title>Whole genome shotgun sequence of Novosphingobium sediminis NBRC 106119.</title>
        <authorList>
            <person name="Hosoyama A."/>
            <person name="Uohara A."/>
            <person name="Ohji S."/>
            <person name="Ichikawa N."/>
        </authorList>
    </citation>
    <scope>NUCLEOTIDE SEQUENCE [LARGE SCALE GENOMIC DNA]</scope>
    <source>
        <strain evidence="3 4">NBRC 106119</strain>
    </source>
</reference>
<evidence type="ECO:0000313" key="3">
    <source>
        <dbReference type="EMBL" id="GEO00687.1"/>
    </source>
</evidence>
<feature type="transmembrane region" description="Helical" evidence="2">
    <location>
        <begin position="436"/>
        <end position="459"/>
    </location>
</feature>
<feature type="transmembrane region" description="Helical" evidence="2">
    <location>
        <begin position="36"/>
        <end position="54"/>
    </location>
</feature>
<gene>
    <name evidence="3" type="ORF">NSE01_25190</name>
</gene>
<accession>A0A512AM47</accession>
<evidence type="ECO:0000256" key="1">
    <source>
        <dbReference type="SAM" id="Coils"/>
    </source>
</evidence>
<dbReference type="PANTHER" id="PTHR32309:SF13">
    <property type="entry name" value="FERRIC ENTEROBACTIN TRANSPORT PROTEIN FEPE"/>
    <property type="match status" value="1"/>
</dbReference>
<feature type="coiled-coil region" evidence="1">
    <location>
        <begin position="173"/>
        <end position="207"/>
    </location>
</feature>
<dbReference type="RefSeq" id="WP_147160013.1">
    <property type="nucleotide sequence ID" value="NZ_BJYR01000016.1"/>
</dbReference>
<keyword evidence="1" id="KW-0175">Coiled coil</keyword>
<evidence type="ECO:0008006" key="5">
    <source>
        <dbReference type="Google" id="ProtNLM"/>
    </source>
</evidence>
<dbReference type="InterPro" id="IPR050445">
    <property type="entry name" value="Bact_polysacc_biosynth/exp"/>
</dbReference>